<proteinExistence type="predicted"/>
<reference evidence="2 3" key="1">
    <citation type="submission" date="2019-02" db="EMBL/GenBank/DDBJ databases">
        <title>Pseudomonas spp from wheat grain.</title>
        <authorList>
            <person name="Cho G.-S."/>
            <person name="Franz C.M.A.P."/>
        </authorList>
    </citation>
    <scope>NUCLEOTIDE SEQUENCE [LARGE SCALE GENOMIC DNA]</scope>
    <source>
        <strain evidence="2 3">133NRW</strain>
    </source>
</reference>
<protein>
    <submittedName>
        <fullName evidence="2">Uncharacterized protein</fullName>
    </submittedName>
</protein>
<name>A0A4Q7CXI6_9PSED</name>
<evidence type="ECO:0000313" key="3">
    <source>
        <dbReference type="Proteomes" id="UP000293369"/>
    </source>
</evidence>
<evidence type="ECO:0000256" key="1">
    <source>
        <dbReference type="SAM" id="MobiDB-lite"/>
    </source>
</evidence>
<sequence length="86" mass="9276">MKAAYWLLSKLTGRTHTSVGASLLAKVGNNNAGSQDKRGDGEFFASKLAPAVSRSVQESRRKSGGIGRSLSGSGRLPLPARYWRIW</sequence>
<evidence type="ECO:0000313" key="2">
    <source>
        <dbReference type="EMBL" id="RZI30178.1"/>
    </source>
</evidence>
<dbReference type="Proteomes" id="UP000293369">
    <property type="component" value="Unassembled WGS sequence"/>
</dbReference>
<dbReference type="AlphaFoldDB" id="A0A4Q7CXI6"/>
<organism evidence="2 3">
    <name type="scientific">Pseudomonas orientalis</name>
    <dbReference type="NCBI Taxonomy" id="76758"/>
    <lineage>
        <taxon>Bacteria</taxon>
        <taxon>Pseudomonadati</taxon>
        <taxon>Pseudomonadota</taxon>
        <taxon>Gammaproteobacteria</taxon>
        <taxon>Pseudomonadales</taxon>
        <taxon>Pseudomonadaceae</taxon>
        <taxon>Pseudomonas</taxon>
    </lineage>
</organism>
<accession>A0A4Q7CXI6</accession>
<feature type="region of interest" description="Disordered" evidence="1">
    <location>
        <begin position="51"/>
        <end position="78"/>
    </location>
</feature>
<dbReference type="EMBL" id="SGFE01000040">
    <property type="protein sequence ID" value="RZI30178.1"/>
    <property type="molecule type" value="Genomic_DNA"/>
</dbReference>
<comment type="caution">
    <text evidence="2">The sequence shown here is derived from an EMBL/GenBank/DDBJ whole genome shotgun (WGS) entry which is preliminary data.</text>
</comment>
<gene>
    <name evidence="2" type="ORF">EUX57_19115</name>
</gene>